<proteinExistence type="predicted"/>
<accession>A0A6C0BQ22</accession>
<evidence type="ECO:0008006" key="2">
    <source>
        <dbReference type="Google" id="ProtNLM"/>
    </source>
</evidence>
<dbReference type="EMBL" id="MN739225">
    <property type="protein sequence ID" value="QHS94487.1"/>
    <property type="molecule type" value="Genomic_DNA"/>
</dbReference>
<reference evidence="1" key="1">
    <citation type="journal article" date="2020" name="Nature">
        <title>Giant virus diversity and host interactions through global metagenomics.</title>
        <authorList>
            <person name="Schulz F."/>
            <person name="Roux S."/>
            <person name="Paez-Espino D."/>
            <person name="Jungbluth S."/>
            <person name="Walsh D.A."/>
            <person name="Denef V.J."/>
            <person name="McMahon K.D."/>
            <person name="Konstantinidis K.T."/>
            <person name="Eloe-Fadrosh E.A."/>
            <person name="Kyrpides N.C."/>
            <person name="Woyke T."/>
        </authorList>
    </citation>
    <scope>NUCLEOTIDE SEQUENCE</scope>
    <source>
        <strain evidence="1">GVMAG-M-3300018416-45</strain>
    </source>
</reference>
<organism evidence="1">
    <name type="scientific">viral metagenome</name>
    <dbReference type="NCBI Taxonomy" id="1070528"/>
    <lineage>
        <taxon>unclassified sequences</taxon>
        <taxon>metagenomes</taxon>
        <taxon>organismal metagenomes</taxon>
    </lineage>
</organism>
<dbReference type="AlphaFoldDB" id="A0A6C0BQ22"/>
<evidence type="ECO:0000313" key="1">
    <source>
        <dbReference type="EMBL" id="QHS94487.1"/>
    </source>
</evidence>
<sequence>MEYSLLKMRITDANQLNETFIQAMCDWYIRETFVGDINIQPKCVYVKVEFITKFYNMYYPKINKDTKFILITGFSDKTIPNQVDPRWSRDDKQYSVIKTLLNQDNLVKWFAENCDELLPKMIGIPTGVFETPELKLYFNRQFNNQIRFDDNIRVLCCHRTRGWTHERNLVDKLAKTKWNEIVEYVPHIDKDVFLETLSSYTFTLCVNGGGLDPSPKAFEAIIAGSIPIIKYSSGIHSAYKDLPVVFVNEWEESEITPDKLKEWLREKRIFYEDTNLRRDTLYKLTAEYWKTNILSHLR</sequence>
<protein>
    <recommendedName>
        <fullName evidence="2">Exostosin GT47 domain-containing protein</fullName>
    </recommendedName>
</protein>
<name>A0A6C0BQ22_9ZZZZ</name>